<sequence>MADLKKVVMNPDGGVIKNQPKSIIPDNSWVDAMNVRFRQGSVQRVEGWMGFQNLQLDSRVMWIDNLYVTSDYNAAWLMFHSVNRIYFYDDSERTLVDITNEPFSNGPDGYTMAENINDWYVFTNLVDNIQYWDGTMEKVEKLPGLWDPSQWLPNHDYVEGDHCRPTNANLNGLMYRCKVTGTSGETEPPWPTSGGINDGTARWEMVGGYGLEGGGVDCRAKCMLNYNGFLILGHTVEDGINYPQRVRWSQWNNCTIWHNNEDGSGQAGYADLTEGVDWVQSIKPLGAYIVVYKERSIQVVSYVGGDLIWDRRPAIIGTGLISPYALVDLGDEHIFVGPDNIYSFDLIEPKVAGDAIAKEFFRILIPDKSNQIRGFFVEEVPEVWFAFHSINNEAAINGDSNAPFDMALVYNTDTKAWSLREMPMVCFGYYNKQDTTTIDDIDVEIDAMDWAIDTSTKLQNAPINICGDETGKLYFFDGQSRNNVDYEAWAVSKYFDMDKPELMKRVKRIQVMTSREGDYNLEIYLGAANSSDDEPTWYGPFNMNLSKLYPPWVDMDITARYFSVKFRTAHRNEPFTITGYIIYYEERGDI</sequence>
<protein>
    <submittedName>
        <fullName evidence="1">Uncharacterized protein</fullName>
    </submittedName>
</protein>
<dbReference type="EMBL" id="JAUOZS010000001">
    <property type="protein sequence ID" value="MDT8900948.1"/>
    <property type="molecule type" value="Genomic_DNA"/>
</dbReference>
<keyword evidence="2" id="KW-1185">Reference proteome</keyword>
<reference evidence="1 2" key="1">
    <citation type="submission" date="2023-07" db="EMBL/GenBank/DDBJ databases">
        <title>The novel representative of Negativicutes class, Anaeroselena agilis gen. nov. sp. nov.</title>
        <authorList>
            <person name="Prokofeva M.I."/>
            <person name="Elcheninov A.G."/>
            <person name="Klyukina A."/>
            <person name="Kublanov I.V."/>
            <person name="Frolov E.N."/>
            <person name="Podosokorskaya O.A."/>
        </authorList>
    </citation>
    <scope>NUCLEOTIDE SEQUENCE [LARGE SCALE GENOMIC DNA]</scope>
    <source>
        <strain evidence="1 2">4137-cl</strain>
    </source>
</reference>
<accession>A0ABU3NXH9</accession>
<comment type="caution">
    <text evidence="1">The sequence shown here is derived from an EMBL/GenBank/DDBJ whole genome shotgun (WGS) entry which is preliminary data.</text>
</comment>
<dbReference type="Proteomes" id="UP001254848">
    <property type="component" value="Unassembled WGS sequence"/>
</dbReference>
<gene>
    <name evidence="1" type="ORF">Q4T40_06850</name>
</gene>
<proteinExistence type="predicted"/>
<name>A0ABU3NXH9_9FIRM</name>
<dbReference type="RefSeq" id="WP_413779479.1">
    <property type="nucleotide sequence ID" value="NZ_JAUOZS010000001.1"/>
</dbReference>
<evidence type="ECO:0000313" key="1">
    <source>
        <dbReference type="EMBL" id="MDT8900948.1"/>
    </source>
</evidence>
<evidence type="ECO:0000313" key="2">
    <source>
        <dbReference type="Proteomes" id="UP001254848"/>
    </source>
</evidence>
<organism evidence="1 2">
    <name type="scientific">Anaeroselena agilis</name>
    <dbReference type="NCBI Taxonomy" id="3063788"/>
    <lineage>
        <taxon>Bacteria</taxon>
        <taxon>Bacillati</taxon>
        <taxon>Bacillota</taxon>
        <taxon>Negativicutes</taxon>
        <taxon>Acetonemataceae</taxon>
        <taxon>Anaeroselena</taxon>
    </lineage>
</organism>